<keyword evidence="9" id="KW-1185">Reference proteome</keyword>
<evidence type="ECO:0000256" key="3">
    <source>
        <dbReference type="ARBA" id="ARBA00022840"/>
    </source>
</evidence>
<dbReference type="Gene3D" id="2.40.40.20">
    <property type="match status" value="1"/>
</dbReference>
<dbReference type="InterPro" id="IPR027417">
    <property type="entry name" value="P-loop_NTPase"/>
</dbReference>
<dbReference type="GO" id="GO:0005524">
    <property type="term" value="F:ATP binding"/>
    <property type="evidence" value="ECO:0007669"/>
    <property type="project" value="UniProtKB-KW"/>
</dbReference>
<name>A0AAC9MZW2_9PSEU</name>
<feature type="domain" description="CDC48 N-terminal subdomain" evidence="7">
    <location>
        <begin position="30"/>
        <end position="118"/>
    </location>
</feature>
<dbReference type="Gene3D" id="1.10.8.60">
    <property type="match status" value="2"/>
</dbReference>
<evidence type="ECO:0000256" key="4">
    <source>
        <dbReference type="RuleBase" id="RU003651"/>
    </source>
</evidence>
<proteinExistence type="inferred from homology"/>
<dbReference type="EMBL" id="CP014859">
    <property type="protein sequence ID" value="AOS65863.1"/>
    <property type="molecule type" value="Genomic_DNA"/>
</dbReference>
<comment type="similarity">
    <text evidence="4">Belongs to the AAA ATPase family.</text>
</comment>
<dbReference type="PROSITE" id="PS00674">
    <property type="entry name" value="AAA"/>
    <property type="match status" value="1"/>
</dbReference>
<dbReference type="SUPFAM" id="SSF50692">
    <property type="entry name" value="ADC-like"/>
    <property type="match status" value="1"/>
</dbReference>
<keyword evidence="3 4" id="KW-0067">ATP-binding</keyword>
<dbReference type="InterPro" id="IPR003338">
    <property type="entry name" value="CDC4_N-term_subdom"/>
</dbReference>
<dbReference type="Pfam" id="PF02359">
    <property type="entry name" value="CDC48_N"/>
    <property type="match status" value="1"/>
</dbReference>
<evidence type="ECO:0000256" key="1">
    <source>
        <dbReference type="ARBA" id="ARBA00022737"/>
    </source>
</evidence>
<dbReference type="CDD" id="cd19511">
    <property type="entry name" value="RecA-like_CDC48_r2-like"/>
    <property type="match status" value="1"/>
</dbReference>
<feature type="domain" description="AAA+ ATPase" evidence="5">
    <location>
        <begin position="316"/>
        <end position="446"/>
    </location>
</feature>
<evidence type="ECO:0000256" key="2">
    <source>
        <dbReference type="ARBA" id="ARBA00022741"/>
    </source>
</evidence>
<dbReference type="InterPro" id="IPR050168">
    <property type="entry name" value="AAA_ATPase_domain"/>
</dbReference>
<accession>A0AAC9MZW2</accession>
<organism evidence="8 9">
    <name type="scientific">Actinoalloteichus hymeniacidonis</name>
    <dbReference type="NCBI Taxonomy" id="340345"/>
    <lineage>
        <taxon>Bacteria</taxon>
        <taxon>Bacillati</taxon>
        <taxon>Actinomycetota</taxon>
        <taxon>Actinomycetes</taxon>
        <taxon>Pseudonocardiales</taxon>
        <taxon>Pseudonocardiaceae</taxon>
        <taxon>Actinoalloteichus</taxon>
    </lineage>
</organism>
<dbReference type="GO" id="GO:0005737">
    <property type="term" value="C:cytoplasm"/>
    <property type="evidence" value="ECO:0007669"/>
    <property type="project" value="UniProtKB-ARBA"/>
</dbReference>
<dbReference type="Gene3D" id="3.40.50.300">
    <property type="entry name" value="P-loop containing nucleotide triphosphate hydrolases"/>
    <property type="match status" value="2"/>
</dbReference>
<evidence type="ECO:0000259" key="6">
    <source>
        <dbReference type="SMART" id="SM01072"/>
    </source>
</evidence>
<keyword evidence="1" id="KW-0677">Repeat</keyword>
<evidence type="ECO:0000313" key="9">
    <source>
        <dbReference type="Proteomes" id="UP000095210"/>
    </source>
</evidence>
<dbReference type="InterPro" id="IPR041569">
    <property type="entry name" value="AAA_lid_3"/>
</dbReference>
<dbReference type="InterPro" id="IPR003593">
    <property type="entry name" value="AAA+_ATPase"/>
</dbReference>
<dbReference type="InterPro" id="IPR009010">
    <property type="entry name" value="Asp_de-COase-like_dom_sf"/>
</dbReference>
<dbReference type="AlphaFoldDB" id="A0AAC9MZW2"/>
<dbReference type="FunFam" id="3.40.50.300:FF:000018">
    <property type="entry name" value="Cell division control 48"/>
    <property type="match status" value="1"/>
</dbReference>
<dbReference type="InterPro" id="IPR003960">
    <property type="entry name" value="ATPase_AAA_CS"/>
</dbReference>
<dbReference type="Proteomes" id="UP000095210">
    <property type="component" value="Chromosome"/>
</dbReference>
<protein>
    <submittedName>
        <fullName evidence="8">AAA+ family ATPase</fullName>
    </submittedName>
</protein>
<gene>
    <name evidence="8" type="ORF">TL08_25435</name>
</gene>
<dbReference type="SMART" id="SM01072">
    <property type="entry name" value="CDC48_2"/>
    <property type="match status" value="1"/>
</dbReference>
<dbReference type="InterPro" id="IPR004201">
    <property type="entry name" value="Cdc48_dom2"/>
</dbReference>
<dbReference type="InterPro" id="IPR003959">
    <property type="entry name" value="ATPase_AAA_core"/>
</dbReference>
<dbReference type="PANTHER" id="PTHR23077:SF171">
    <property type="entry name" value="NUCLEAR VALOSIN-CONTAINING PROTEIN-LIKE"/>
    <property type="match status" value="1"/>
</dbReference>
<dbReference type="SMART" id="SM01073">
    <property type="entry name" value="CDC48_N"/>
    <property type="match status" value="1"/>
</dbReference>
<dbReference type="SMART" id="SM00382">
    <property type="entry name" value="AAA"/>
    <property type="match status" value="2"/>
</dbReference>
<dbReference type="KEGG" id="ahm:TL08_25435"/>
<reference evidence="9" key="1">
    <citation type="submission" date="2016-03" db="EMBL/GenBank/DDBJ databases">
        <title>Complete genome sequence of the type strain Actinoalloteichus hymeniacidonis DSM 45092.</title>
        <authorList>
            <person name="Schaffert L."/>
            <person name="Albersmeier A."/>
            <person name="Winkler A."/>
            <person name="Kalinowski J."/>
            <person name="Zotchev S."/>
            <person name="Ruckert C."/>
        </authorList>
    </citation>
    <scope>NUCLEOTIDE SEQUENCE [LARGE SCALE GENOMIC DNA]</scope>
    <source>
        <strain evidence="9">HPA177(T) (DSM 45092(T))</strain>
    </source>
</reference>
<dbReference type="SUPFAM" id="SSF52540">
    <property type="entry name" value="P-loop containing nucleoside triphosphate hydrolases"/>
    <property type="match status" value="2"/>
</dbReference>
<evidence type="ECO:0000259" key="7">
    <source>
        <dbReference type="SMART" id="SM01073"/>
    </source>
</evidence>
<evidence type="ECO:0000313" key="8">
    <source>
        <dbReference type="EMBL" id="AOS65863.1"/>
    </source>
</evidence>
<dbReference type="Pfam" id="PF17862">
    <property type="entry name" value="AAA_lid_3"/>
    <property type="match status" value="2"/>
</dbReference>
<feature type="domain" description="CDC48" evidence="6">
    <location>
        <begin position="135"/>
        <end position="219"/>
    </location>
</feature>
<sequence length="808" mass="83627">MYRSAALHRELRVEPTRPVVDDRRVGRVITLTTRISPSALDTRRGVVRLHREVLDALGLRAWDAVRLTGARVTAALAAAIEPGTAGNTGPGVVLVDDVTLNNLGLAEGAEVVVAPVEVVAARSVTVAGSRLATISLPPETVRLALMGKVISQGDSVSLLPQDLAPPAGVNVSDARRRLSGAIGLTWTNELLTVTSVDPPGAVAVQPSTVVSWRDGSPAAAAAGAVQAARAGAGGAGLAAAAGPVAAGPHGAAAHAGTSGVIDGVVVSPGTEAESVQEEPPPVDDLIGAQSAAKLLGEWLRLTINRPELLTRLGAQPKLGVLVTGPEGVGKATLVRSVTKSVNAELIELSAPSVVAIEAGAASQRVHDATASVRAIANQGRPVVLLITDAEALLPATNPTPLATVVLDALSDISGLAKVTLIATSSHPESVDPRLRTTDLLDRELSLAPPDARTRAEQLRMLLRDVPTADDIELPVIAERTPGFVAADLVALRRDAAVQAALRHPEADSGVDEGPRIAQQDLLDALRTVRPIAMSTTDSLQTGGLTLDDVGDMAETKQSLTEAVLWPLQYPDSFARLGVKPPRGVLLYGPPGCGKTFLVRALAGTGALNVLSVKGAELLDKWVGESERAVRELFHRAAEAAPALVFLDEVDALAPRRGQSGDSGVADRVVAALLTELDGVQPLREVVVVAATNRPELIDPALLRPGRLERMVYVPPPDTEARAAILASASKNTPLAEDVDLTALAAELSGYSAADCTALIREAALTAMREDLAAAEVTGDHLDTARKAVRPSLDPAQLASLEAYAAAQH</sequence>
<evidence type="ECO:0000259" key="5">
    <source>
        <dbReference type="SMART" id="SM00382"/>
    </source>
</evidence>
<dbReference type="Pfam" id="PF00004">
    <property type="entry name" value="AAA"/>
    <property type="match status" value="2"/>
</dbReference>
<feature type="domain" description="AAA+ ATPase" evidence="5">
    <location>
        <begin position="580"/>
        <end position="717"/>
    </location>
</feature>
<dbReference type="PANTHER" id="PTHR23077">
    <property type="entry name" value="AAA-FAMILY ATPASE"/>
    <property type="match status" value="1"/>
</dbReference>
<dbReference type="GO" id="GO:0016887">
    <property type="term" value="F:ATP hydrolysis activity"/>
    <property type="evidence" value="ECO:0007669"/>
    <property type="project" value="InterPro"/>
</dbReference>
<keyword evidence="2 4" id="KW-0547">Nucleotide-binding</keyword>